<dbReference type="GO" id="GO:0005524">
    <property type="term" value="F:ATP binding"/>
    <property type="evidence" value="ECO:0007669"/>
    <property type="project" value="UniProtKB-KW"/>
</dbReference>
<dbReference type="Gene3D" id="3.40.50.300">
    <property type="entry name" value="P-loop containing nucleotide triphosphate hydrolases"/>
    <property type="match status" value="3"/>
</dbReference>
<protein>
    <recommendedName>
        <fullName evidence="1">RNA helicase</fullName>
        <ecNumber evidence="1">3.6.4.13</ecNumber>
    </recommendedName>
</protein>
<dbReference type="Pfam" id="PF24899">
    <property type="entry name" value="UBA_DHX29"/>
    <property type="match status" value="1"/>
</dbReference>
<dbReference type="EMBL" id="PYDT01000009">
    <property type="protein sequence ID" value="THU50250.1"/>
    <property type="molecule type" value="Genomic_DNA"/>
</dbReference>
<keyword evidence="8" id="KW-0472">Membrane</keyword>
<dbReference type="Pfam" id="PF26026">
    <property type="entry name" value="RNA_hel_CTD"/>
    <property type="match status" value="2"/>
</dbReference>
<dbReference type="GO" id="GO:0003723">
    <property type="term" value="F:RNA binding"/>
    <property type="evidence" value="ECO:0007669"/>
    <property type="project" value="TreeGrafter"/>
</dbReference>
<dbReference type="PANTHER" id="PTHR18934">
    <property type="entry name" value="ATP-DEPENDENT RNA HELICASE"/>
    <property type="match status" value="1"/>
</dbReference>
<keyword evidence="11" id="KW-1185">Reference proteome</keyword>
<dbReference type="PANTHER" id="PTHR18934:SF246">
    <property type="entry name" value="DEXH-BOX ATP-DEPENDENT RNA HELICASE DEXH4, CHLOROPLASTIC-RELATED"/>
    <property type="match status" value="1"/>
</dbReference>
<feature type="transmembrane region" description="Helical" evidence="8">
    <location>
        <begin position="1145"/>
        <end position="1166"/>
    </location>
</feature>
<comment type="caution">
    <text evidence="10">The sequence shown here is derived from an EMBL/GenBank/DDBJ whole genome shotgun (WGS) entry which is preliminary data.</text>
</comment>
<evidence type="ECO:0000256" key="2">
    <source>
        <dbReference type="ARBA" id="ARBA00022741"/>
    </source>
</evidence>
<dbReference type="SMART" id="SM00487">
    <property type="entry name" value="DEXDc"/>
    <property type="match status" value="1"/>
</dbReference>
<name>A0A4S8INY6_MUSBA</name>
<accession>A0A4S8INY6</accession>
<evidence type="ECO:0000256" key="3">
    <source>
        <dbReference type="ARBA" id="ARBA00022801"/>
    </source>
</evidence>
<sequence length="1481" mass="163488">MAPKKKQQRANNNAASKAKLQSADAKPAPKLQISAENERRLRRLLLNTERPAAAEGPSLAAADAASRTQKAKRLRGVYDKLSLEGFSADQIEKALSALGEGATFEGALDWLCFNLPGNQLPMKFSSGASTSNIEGTERSVKIISAAREDWVPQQRQPESIPKSLLEIKVKRDELSLDIGKSSHKEWIQQYLEREEEEDEPNSQAASIEYHQAGLGDVEAKQKGDEKSVHDEILLSGLQEESTTKMTEDIACNSAFTISLELKASDDQQNPGQSKVVNLEADEADHFKAVDSSVSVLEGHVNETDKKTEEVEELELDNLFSEDCSSSITLPAEISTQKNKKSLSQFAFRYNLGSIDDIWMKGDTGKIPKAVLQKLCQKLGWEPPKYSKLSGKEDKFLYAVSILRSASGRGKSRNAGGLISIELPNGGESFKSVEDAQNKVASYALCQLFPELPLCQILMEPYSSFVSMWHNDELPANLVENEDARRAGFVDSLLNADSSLPMSSVDAKRISGGEKLVKAENLEVTIDCPIETAKVIPSGASYPEQLESIFLKKELENKMKQPEYMKILEARDSLPISKLKSNILQLLVENDVIVVCGETGCGKTTQVPQFILDDMIQSGLGGYCNIVCTQPRRLAAISVAERVSDERCEPSPGCDGSLVGYQVRLDVARNEKTKLLFCTTGILIRKLAVNKDLAGITHVIVDEVHERSLLGDFLLIVLKNLIEKQSDTARQKLKVVLMSATVDSSLFSRYFRNCPVISAEGRTHPVSTYFLEDVYERLDYCLALDAAASGTSMTGYRGKLKGSIVDNHRGKKNIVLSSWGDESLLSEDYVNPHYIPDRYASYSDRTRQNLKRLNEDVIDFDLLEDLICFIDENYPPGAILVFLPGVAEIDLLVDKLTASYQFGGILLDWILPLHSSLSAFEQKKVFLTPPQNIRKKMSSMVEDWISKANAKQRRGRAGRVKPGICFCLYTCHRYEVLMRPFQVPEMVRMPLTELCLQIKSLSLGDTKSFLLQAIEPPREDVISSAIDLLYKVGALDGNEELSPLGYHLAKLPVDVLIGKVGLLLPLLALAVILVFFLTIAEGGSGGGAGAGDELALGWIPVGSDCHGSIVECLAGDEFELGTEATHHILACSTITPFRSLEMERMMLYGAIFGCLSPILSLAAFLSYKFPFVYPKDEKQNVERAKSALLGNSLNNESAYEESYKQSDHLLMVVAYNKWARILHQDGTRSAQQFCRSFFLNSSVMYTIRDMRVQFGGLLADIGLVDLPKHLLSIICAGLYPNVAATTEGIVISALAGTTLLASGLPLKDQTVLCDGKREVHIHPSSVNHNVKHFRYPFLVFLEKVETSKVFLRDSSIISPYSLFLFGGSMSIQHQAGLITIDGWLKLTAPAQTAVLFKELRLTLHAVLKELIRKPGAGLITIDGWLKLTAPAQTAVLFKELRLTLHAVLKELIRKPGTATFSKNEVVKSIVQLLLEEDKDQTS</sequence>
<gene>
    <name evidence="10" type="ORF">C4D60_Mb06t18190</name>
</gene>
<dbReference type="STRING" id="52838.A0A4S8INY6"/>
<comment type="catalytic activity">
    <reaction evidence="6">
        <text>ATP + H2O = ADP + phosphate + H(+)</text>
        <dbReference type="Rhea" id="RHEA:13065"/>
        <dbReference type="ChEBI" id="CHEBI:15377"/>
        <dbReference type="ChEBI" id="CHEBI:15378"/>
        <dbReference type="ChEBI" id="CHEBI:30616"/>
        <dbReference type="ChEBI" id="CHEBI:43474"/>
        <dbReference type="ChEBI" id="CHEBI:456216"/>
        <dbReference type="EC" id="3.6.4.13"/>
    </reaction>
</comment>
<dbReference type="InterPro" id="IPR007502">
    <property type="entry name" value="Helicase-assoc_dom"/>
</dbReference>
<dbReference type="Proteomes" id="UP000317650">
    <property type="component" value="Chromosome 6"/>
</dbReference>
<evidence type="ECO:0000313" key="11">
    <source>
        <dbReference type="Proteomes" id="UP000317650"/>
    </source>
</evidence>
<evidence type="ECO:0000313" key="10">
    <source>
        <dbReference type="EMBL" id="THU50250.1"/>
    </source>
</evidence>
<dbReference type="InterPro" id="IPR011545">
    <property type="entry name" value="DEAD/DEAH_box_helicase_dom"/>
</dbReference>
<dbReference type="Gene3D" id="1.20.120.1080">
    <property type="match status" value="1"/>
</dbReference>
<keyword evidence="2" id="KW-0547">Nucleotide-binding</keyword>
<dbReference type="InterPro" id="IPR027417">
    <property type="entry name" value="P-loop_NTPase"/>
</dbReference>
<keyword evidence="4" id="KW-0347">Helicase</keyword>
<evidence type="ECO:0000256" key="1">
    <source>
        <dbReference type="ARBA" id="ARBA00012552"/>
    </source>
</evidence>
<feature type="domain" description="Helicase ATP-binding" evidence="9">
    <location>
        <begin position="583"/>
        <end position="759"/>
    </location>
</feature>
<dbReference type="InterPro" id="IPR014001">
    <property type="entry name" value="Helicase_ATP-bd"/>
</dbReference>
<dbReference type="InterPro" id="IPR011709">
    <property type="entry name" value="DEAD-box_helicase_OB_fold"/>
</dbReference>
<dbReference type="SMART" id="SM00847">
    <property type="entry name" value="HA2"/>
    <property type="match status" value="1"/>
</dbReference>
<dbReference type="Pfam" id="PF00270">
    <property type="entry name" value="DEAD"/>
    <property type="match status" value="1"/>
</dbReference>
<keyword evidence="8" id="KW-1133">Transmembrane helix</keyword>
<evidence type="ECO:0000256" key="8">
    <source>
        <dbReference type="SAM" id="Phobius"/>
    </source>
</evidence>
<dbReference type="Pfam" id="PF21010">
    <property type="entry name" value="HA2_C"/>
    <property type="match status" value="1"/>
</dbReference>
<organism evidence="10 11">
    <name type="scientific">Musa balbisiana</name>
    <name type="common">Banana</name>
    <dbReference type="NCBI Taxonomy" id="52838"/>
    <lineage>
        <taxon>Eukaryota</taxon>
        <taxon>Viridiplantae</taxon>
        <taxon>Streptophyta</taxon>
        <taxon>Embryophyta</taxon>
        <taxon>Tracheophyta</taxon>
        <taxon>Spermatophyta</taxon>
        <taxon>Magnoliopsida</taxon>
        <taxon>Liliopsida</taxon>
        <taxon>Zingiberales</taxon>
        <taxon>Musaceae</taxon>
        <taxon>Musa</taxon>
    </lineage>
</organism>
<dbReference type="CDD" id="cd18791">
    <property type="entry name" value="SF2_C_RHA"/>
    <property type="match status" value="1"/>
</dbReference>
<evidence type="ECO:0000256" key="4">
    <source>
        <dbReference type="ARBA" id="ARBA00022806"/>
    </source>
</evidence>
<dbReference type="Pfam" id="PF07717">
    <property type="entry name" value="OB_NTP_bind"/>
    <property type="match status" value="1"/>
</dbReference>
<dbReference type="InterPro" id="IPR059023">
    <property type="entry name" value="RNA_hel_CTD"/>
</dbReference>
<dbReference type="InterPro" id="IPR056890">
    <property type="entry name" value="UBA_DHX29-like"/>
</dbReference>
<feature type="transmembrane region" description="Helical" evidence="8">
    <location>
        <begin position="1059"/>
        <end position="1079"/>
    </location>
</feature>
<keyword evidence="5" id="KW-0067">ATP-binding</keyword>
<feature type="region of interest" description="Disordered" evidence="7">
    <location>
        <begin position="1"/>
        <end position="36"/>
    </location>
</feature>
<keyword evidence="8" id="KW-0812">Transmembrane</keyword>
<dbReference type="Gene3D" id="3.30.160.20">
    <property type="match status" value="1"/>
</dbReference>
<evidence type="ECO:0000256" key="7">
    <source>
        <dbReference type="SAM" id="MobiDB-lite"/>
    </source>
</evidence>
<dbReference type="SUPFAM" id="SSF52540">
    <property type="entry name" value="P-loop containing nucleoside triphosphate hydrolases"/>
    <property type="match status" value="1"/>
</dbReference>
<dbReference type="GO" id="GO:0003724">
    <property type="term" value="F:RNA helicase activity"/>
    <property type="evidence" value="ECO:0007669"/>
    <property type="project" value="UniProtKB-EC"/>
</dbReference>
<dbReference type="EC" id="3.6.4.13" evidence="1"/>
<reference evidence="10 11" key="1">
    <citation type="journal article" date="2019" name="Nat. Plants">
        <title>Genome sequencing of Musa balbisiana reveals subgenome evolution and function divergence in polyploid bananas.</title>
        <authorList>
            <person name="Yao X."/>
        </authorList>
    </citation>
    <scope>NUCLEOTIDE SEQUENCE [LARGE SCALE GENOMIC DNA]</scope>
    <source>
        <strain evidence="11">cv. DH-PKW</strain>
        <tissue evidence="10">Leaves</tissue>
    </source>
</reference>
<proteinExistence type="predicted"/>
<dbReference type="InterPro" id="IPR048333">
    <property type="entry name" value="HA2_WH"/>
</dbReference>
<dbReference type="GO" id="GO:0016787">
    <property type="term" value="F:hydrolase activity"/>
    <property type="evidence" value="ECO:0007669"/>
    <property type="project" value="UniProtKB-KW"/>
</dbReference>
<evidence type="ECO:0000256" key="5">
    <source>
        <dbReference type="ARBA" id="ARBA00022840"/>
    </source>
</evidence>
<dbReference type="PROSITE" id="PS51192">
    <property type="entry name" value="HELICASE_ATP_BIND_1"/>
    <property type="match status" value="1"/>
</dbReference>
<dbReference type="CDD" id="cd17917">
    <property type="entry name" value="DEXHc_RHA-like"/>
    <property type="match status" value="1"/>
</dbReference>
<dbReference type="FunFam" id="3.40.50.300:FF:000500">
    <property type="entry name" value="ATP-dependent RNA helicase DHX29"/>
    <property type="match status" value="1"/>
</dbReference>
<evidence type="ECO:0000256" key="6">
    <source>
        <dbReference type="ARBA" id="ARBA00047984"/>
    </source>
</evidence>
<keyword evidence="3" id="KW-0378">Hydrolase</keyword>
<evidence type="ECO:0000259" key="9">
    <source>
        <dbReference type="PROSITE" id="PS51192"/>
    </source>
</evidence>
<dbReference type="Pfam" id="PF04408">
    <property type="entry name" value="WHD_HA2"/>
    <property type="match status" value="1"/>
</dbReference>